<evidence type="ECO:0000256" key="1">
    <source>
        <dbReference type="SAM" id="MobiDB-lite"/>
    </source>
</evidence>
<name>A0A8E2F2R8_9PEZI</name>
<feature type="compositionally biased region" description="Polar residues" evidence="1">
    <location>
        <begin position="82"/>
        <end position="104"/>
    </location>
</feature>
<organism evidence="2 3">
    <name type="scientific">Glonium stellatum</name>
    <dbReference type="NCBI Taxonomy" id="574774"/>
    <lineage>
        <taxon>Eukaryota</taxon>
        <taxon>Fungi</taxon>
        <taxon>Dikarya</taxon>
        <taxon>Ascomycota</taxon>
        <taxon>Pezizomycotina</taxon>
        <taxon>Dothideomycetes</taxon>
        <taxon>Pleosporomycetidae</taxon>
        <taxon>Gloniales</taxon>
        <taxon>Gloniaceae</taxon>
        <taxon>Glonium</taxon>
    </lineage>
</organism>
<accession>A0A8E2F2R8</accession>
<reference evidence="2 3" key="1">
    <citation type="journal article" date="2016" name="Nat. Commun.">
        <title>Ectomycorrhizal ecology is imprinted in the genome of the dominant symbiotic fungus Cenococcum geophilum.</title>
        <authorList>
            <consortium name="DOE Joint Genome Institute"/>
            <person name="Peter M."/>
            <person name="Kohler A."/>
            <person name="Ohm R.A."/>
            <person name="Kuo A."/>
            <person name="Krutzmann J."/>
            <person name="Morin E."/>
            <person name="Arend M."/>
            <person name="Barry K.W."/>
            <person name="Binder M."/>
            <person name="Choi C."/>
            <person name="Clum A."/>
            <person name="Copeland A."/>
            <person name="Grisel N."/>
            <person name="Haridas S."/>
            <person name="Kipfer T."/>
            <person name="LaButti K."/>
            <person name="Lindquist E."/>
            <person name="Lipzen A."/>
            <person name="Maire R."/>
            <person name="Meier B."/>
            <person name="Mihaltcheva S."/>
            <person name="Molinier V."/>
            <person name="Murat C."/>
            <person name="Poggeler S."/>
            <person name="Quandt C.A."/>
            <person name="Sperisen C."/>
            <person name="Tritt A."/>
            <person name="Tisserant E."/>
            <person name="Crous P.W."/>
            <person name="Henrissat B."/>
            <person name="Nehls U."/>
            <person name="Egli S."/>
            <person name="Spatafora J.W."/>
            <person name="Grigoriev I.V."/>
            <person name="Martin F.M."/>
        </authorList>
    </citation>
    <scope>NUCLEOTIDE SEQUENCE [LARGE SCALE GENOMIC DNA]</scope>
    <source>
        <strain evidence="2 3">CBS 207.34</strain>
    </source>
</reference>
<proteinExistence type="predicted"/>
<protein>
    <submittedName>
        <fullName evidence="2">Uncharacterized protein</fullName>
    </submittedName>
</protein>
<dbReference type="AlphaFoldDB" id="A0A8E2F2R8"/>
<evidence type="ECO:0000313" key="2">
    <source>
        <dbReference type="EMBL" id="OCL09396.1"/>
    </source>
</evidence>
<sequence>MGAQWGHDGGTMGWTGAKSLFSRYSVAIQSPFSRHSVAIQSLFSRYCDPPKAAAAAAVYPGPPSLSARRSHSIGPGRFPPSLTKSSNSRRTSATAEGTARQPQSMFGRRDGGKLGVTRLRDRSRPLADLAAGCWLLAAKPALGLFLAGLLASPGFIMSGLGARSPHYDRTGCLALGLPAHHQSSQPYAAPDSPGLLTTAWGSTKTGLAWELRPPVR</sequence>
<dbReference type="Proteomes" id="UP000250140">
    <property type="component" value="Unassembled WGS sequence"/>
</dbReference>
<keyword evidence="3" id="KW-1185">Reference proteome</keyword>
<gene>
    <name evidence="2" type="ORF">AOQ84DRAFT_220917</name>
</gene>
<evidence type="ECO:0000313" key="3">
    <source>
        <dbReference type="Proteomes" id="UP000250140"/>
    </source>
</evidence>
<feature type="region of interest" description="Disordered" evidence="1">
    <location>
        <begin position="65"/>
        <end position="115"/>
    </location>
</feature>
<dbReference type="EMBL" id="KV749457">
    <property type="protein sequence ID" value="OCL09396.1"/>
    <property type="molecule type" value="Genomic_DNA"/>
</dbReference>